<evidence type="ECO:0008006" key="4">
    <source>
        <dbReference type="Google" id="ProtNLM"/>
    </source>
</evidence>
<protein>
    <recommendedName>
        <fullName evidence="4">Reverse transcriptase domain-containing protein</fullName>
    </recommendedName>
</protein>
<organism evidence="2 3">
    <name type="scientific">Aphis craccivora</name>
    <name type="common">Cowpea aphid</name>
    <dbReference type="NCBI Taxonomy" id="307492"/>
    <lineage>
        <taxon>Eukaryota</taxon>
        <taxon>Metazoa</taxon>
        <taxon>Ecdysozoa</taxon>
        <taxon>Arthropoda</taxon>
        <taxon>Hexapoda</taxon>
        <taxon>Insecta</taxon>
        <taxon>Pterygota</taxon>
        <taxon>Neoptera</taxon>
        <taxon>Paraneoptera</taxon>
        <taxon>Hemiptera</taxon>
        <taxon>Sternorrhyncha</taxon>
        <taxon>Aphidomorpha</taxon>
        <taxon>Aphidoidea</taxon>
        <taxon>Aphididae</taxon>
        <taxon>Aphidini</taxon>
        <taxon>Aphis</taxon>
        <taxon>Aphis</taxon>
    </lineage>
</organism>
<dbReference type="EMBL" id="VUJU01003537">
    <property type="protein sequence ID" value="KAF0757569.1"/>
    <property type="molecule type" value="Genomic_DNA"/>
</dbReference>
<sequence length="223" mass="25582">MSPPRVNPGAGRKQVHWGYPQIAELRRICLSLRRSYQRSLRNMDDQLTGADPPELKHAKTKPTSPTNCPQALRPRISSRSLPLTSAGKATGPDGVPNEVLLRVSRVRPQVLIDTLNIYLRRREFPPLWKVVKLVLLHKGPKKPTQEPYSNRPLCMLDSSGKLLERILLARLNRHLNETEQRFQSVRFQIEKLHDGHNRPDPMRSSGYCPVRRSAPGHRLRLLR</sequence>
<name>A0A6G0YKP2_APHCR</name>
<proteinExistence type="predicted"/>
<dbReference type="PANTHER" id="PTHR19446">
    <property type="entry name" value="REVERSE TRANSCRIPTASES"/>
    <property type="match status" value="1"/>
</dbReference>
<dbReference type="Proteomes" id="UP000478052">
    <property type="component" value="Unassembled WGS sequence"/>
</dbReference>
<keyword evidence="3" id="KW-1185">Reference proteome</keyword>
<evidence type="ECO:0000313" key="3">
    <source>
        <dbReference type="Proteomes" id="UP000478052"/>
    </source>
</evidence>
<feature type="region of interest" description="Disordered" evidence="1">
    <location>
        <begin position="44"/>
        <end position="96"/>
    </location>
</feature>
<evidence type="ECO:0000256" key="1">
    <source>
        <dbReference type="SAM" id="MobiDB-lite"/>
    </source>
</evidence>
<feature type="non-terminal residue" evidence="2">
    <location>
        <position position="223"/>
    </location>
</feature>
<reference evidence="2 3" key="1">
    <citation type="submission" date="2019-08" db="EMBL/GenBank/DDBJ databases">
        <title>Whole genome of Aphis craccivora.</title>
        <authorList>
            <person name="Voronova N.V."/>
            <person name="Shulinski R.S."/>
            <person name="Bandarenka Y.V."/>
            <person name="Zhorov D.G."/>
            <person name="Warner D."/>
        </authorList>
    </citation>
    <scope>NUCLEOTIDE SEQUENCE [LARGE SCALE GENOMIC DNA]</scope>
    <source>
        <strain evidence="2">180601</strain>
        <tissue evidence="2">Whole Body</tissue>
    </source>
</reference>
<dbReference type="AlphaFoldDB" id="A0A6G0YKP2"/>
<gene>
    <name evidence="2" type="ORF">FWK35_00008765</name>
</gene>
<accession>A0A6G0YKP2</accession>
<evidence type="ECO:0000313" key="2">
    <source>
        <dbReference type="EMBL" id="KAF0757569.1"/>
    </source>
</evidence>
<comment type="caution">
    <text evidence="2">The sequence shown here is derived from an EMBL/GenBank/DDBJ whole genome shotgun (WGS) entry which is preliminary data.</text>
</comment>